<keyword evidence="2" id="KW-1185">Reference proteome</keyword>
<protein>
    <submittedName>
        <fullName evidence="1">Uncharacterized protein</fullName>
    </submittedName>
</protein>
<accession>A0A975QKL2</accession>
<reference evidence="1" key="1">
    <citation type="submission" date="2021-05" db="EMBL/GenBank/DDBJ databases">
        <authorList>
            <person name="Kaiqin L."/>
            <person name="Jian G."/>
        </authorList>
    </citation>
    <scope>NUCLEOTIDE SEQUENCE</scope>
    <source>
        <strain evidence="1">HDS5</strain>
    </source>
</reference>
<dbReference type="KEGG" id="nec:KGD82_25905"/>
<dbReference type="EMBL" id="CP074402">
    <property type="protein sequence ID" value="QVJ01432.1"/>
    <property type="molecule type" value="Genomic_DNA"/>
</dbReference>
<sequence length="133" mass="14797">MEAASAPEGVDRSVFDPVRDEEDFLKTFQVLRLAAESVSDEVGSKIFGSVDSRGRIKGQFAVYHFEGFSLGLQKILNSLNPNDSAQMKLLGKKALEIKKDPELRNHTGGGKNTVRAYKARVEYFTSKLFEILV</sequence>
<proteinExistence type="predicted"/>
<evidence type="ECO:0000313" key="2">
    <source>
        <dbReference type="Proteomes" id="UP000682416"/>
    </source>
</evidence>
<dbReference type="Proteomes" id="UP000682416">
    <property type="component" value="Chromosome"/>
</dbReference>
<name>A0A975QKL2_9ACTN</name>
<dbReference type="AlphaFoldDB" id="A0A975QKL2"/>
<evidence type="ECO:0000313" key="1">
    <source>
        <dbReference type="EMBL" id="QVJ01432.1"/>
    </source>
</evidence>
<gene>
    <name evidence="1" type="ORF">KGD82_25905</name>
</gene>
<organism evidence="1 2">
    <name type="scientific">Nocardiopsis eucommiae</name>
    <dbReference type="NCBI Taxonomy" id="2831970"/>
    <lineage>
        <taxon>Bacteria</taxon>
        <taxon>Bacillati</taxon>
        <taxon>Actinomycetota</taxon>
        <taxon>Actinomycetes</taxon>
        <taxon>Streptosporangiales</taxon>
        <taxon>Nocardiopsidaceae</taxon>
        <taxon>Nocardiopsis</taxon>
    </lineage>
</organism>